<name>M6JSH3_9LEPT</name>
<protein>
    <recommendedName>
        <fullName evidence="2">histidine kinase</fullName>
        <ecNumber evidence="2">2.7.13.3</ecNumber>
    </recommendedName>
</protein>
<gene>
    <name evidence="10" type="ORF">LEP1GSC063_4162</name>
</gene>
<dbReference type="InterPro" id="IPR004358">
    <property type="entry name" value="Sig_transdc_His_kin-like_C"/>
</dbReference>
<evidence type="ECO:0000256" key="2">
    <source>
        <dbReference type="ARBA" id="ARBA00012438"/>
    </source>
</evidence>
<dbReference type="SUPFAM" id="SSF55785">
    <property type="entry name" value="PYP-like sensor domain (PAS domain)"/>
    <property type="match status" value="2"/>
</dbReference>
<dbReference type="InterPro" id="IPR005467">
    <property type="entry name" value="His_kinase_dom"/>
</dbReference>
<evidence type="ECO:0000256" key="4">
    <source>
        <dbReference type="ARBA" id="ARBA00022679"/>
    </source>
</evidence>
<dbReference type="InterPro" id="IPR035965">
    <property type="entry name" value="PAS-like_dom_sf"/>
</dbReference>
<evidence type="ECO:0000313" key="11">
    <source>
        <dbReference type="Proteomes" id="UP000012106"/>
    </source>
</evidence>
<dbReference type="InterPro" id="IPR000014">
    <property type="entry name" value="PAS"/>
</dbReference>
<feature type="transmembrane region" description="Helical" evidence="7">
    <location>
        <begin position="76"/>
        <end position="95"/>
    </location>
</feature>
<keyword evidence="7" id="KW-1133">Transmembrane helix</keyword>
<feature type="domain" description="Histidine kinase" evidence="8">
    <location>
        <begin position="647"/>
        <end position="791"/>
    </location>
</feature>
<evidence type="ECO:0000256" key="6">
    <source>
        <dbReference type="SAM" id="Coils"/>
    </source>
</evidence>
<keyword evidence="6" id="KW-0175">Coiled coil</keyword>
<dbReference type="SUPFAM" id="SSF55874">
    <property type="entry name" value="ATPase domain of HSP90 chaperone/DNA topoisomerase II/histidine kinase"/>
    <property type="match status" value="1"/>
</dbReference>
<dbReference type="AlphaFoldDB" id="M6JSH3"/>
<evidence type="ECO:0000256" key="1">
    <source>
        <dbReference type="ARBA" id="ARBA00000085"/>
    </source>
</evidence>
<dbReference type="GO" id="GO:0000155">
    <property type="term" value="F:phosphorelay sensor kinase activity"/>
    <property type="evidence" value="ECO:0007669"/>
    <property type="project" value="InterPro"/>
</dbReference>
<feature type="transmembrane region" description="Helical" evidence="7">
    <location>
        <begin position="53"/>
        <end position="70"/>
    </location>
</feature>
<dbReference type="InterPro" id="IPR003661">
    <property type="entry name" value="HisK_dim/P_dom"/>
</dbReference>
<dbReference type="CDD" id="cd00130">
    <property type="entry name" value="PAS"/>
    <property type="match status" value="1"/>
</dbReference>
<dbReference type="SUPFAM" id="SSF47384">
    <property type="entry name" value="Homodimeric domain of signal transducing histidine kinase"/>
    <property type="match status" value="1"/>
</dbReference>
<dbReference type="PROSITE" id="PS50112">
    <property type="entry name" value="PAS"/>
    <property type="match status" value="1"/>
</dbReference>
<comment type="caution">
    <text evidence="10">The sequence shown here is derived from an EMBL/GenBank/DDBJ whole genome shotgun (WGS) entry which is preliminary data.</text>
</comment>
<dbReference type="Gene3D" id="1.10.287.130">
    <property type="match status" value="1"/>
</dbReference>
<dbReference type="PROSITE" id="PS50109">
    <property type="entry name" value="HIS_KIN"/>
    <property type="match status" value="1"/>
</dbReference>
<evidence type="ECO:0000259" key="9">
    <source>
        <dbReference type="PROSITE" id="PS50112"/>
    </source>
</evidence>
<dbReference type="CDD" id="cd00082">
    <property type="entry name" value="HisKA"/>
    <property type="match status" value="1"/>
</dbReference>
<comment type="catalytic activity">
    <reaction evidence="1">
        <text>ATP + protein L-histidine = ADP + protein N-phospho-L-histidine.</text>
        <dbReference type="EC" id="2.7.13.3"/>
    </reaction>
</comment>
<feature type="transmembrane region" description="Helical" evidence="7">
    <location>
        <begin position="127"/>
        <end position="147"/>
    </location>
</feature>
<proteinExistence type="predicted"/>
<accession>M6JSH3</accession>
<sequence length="798" mass="89366">MKIPNFLKMPVFSDTEKDFSVRLMYGIMLACGVVVLSYRILHPIFAEKPKAIYTAPYLVSVAIIVCHLIAKSGRILLAAHVLIGIEWLAAFSVMLREGATQTVVFPFCLILILISALLLGIRAAYFYSFLSIVVGITSAYLVQIEVIRPVASTGPWSSLLGEICSFILVAILMKYTLLGFKTVKTELSEVQRYAKLGGWSLNMQTLELVLSKEYQYLLGYDDAKESKTLHLSTFLNAYVFDEEDKARILDILAKSRTQKKITDCAVEFVYQIRRKDGQNRFLAGKGRFRDSTIGIGTAQDITERHLAEEALRPAREIYSKVFAFSPIATTISSVHEGRYVEVNDSFLNLFGFTREETIGKTSIELNIWPDATQRKAYFDKLSQEKMLVDQELILQGKNGKIIHAECSTTFAEINGRLCAINLVKDISEKKEAESLRRLNKEISDQNELIERQKQELEEILKDLKKTQNQLIVSEKMAALGQLAAGIAHEINNPIGVIKSANDSIQNYFESSTDRTIRISEILQGLNAIVLEELHTFLNKGKKNQEILSPKEVRTRVKELEVKLKAKGFENPHSIAQDLAEFGLDSSIEEFPNLFADKDVQVLLRFAIAEIQASKSSQLIDMSVNRTSKVVYALKKFTHWSSEGIKSPVTLSESIETVLTIYHNQLKIGVEINREYDDVPPIQGYADDLIHLWTNLIYNAAQAMSFKGILGIRISRAGKNEAEVVVSDTGPGISASANERIFEPFFTTKAPGEGSGMGLDIAKKIVETHGGTIRFETSPRGTSFFVRLPISETNLELRT</sequence>
<reference evidence="10 11" key="1">
    <citation type="submission" date="2013-01" db="EMBL/GenBank/DDBJ databases">
        <authorList>
            <person name="Harkins D.M."/>
            <person name="Durkin A.S."/>
            <person name="Brinkac L.M."/>
            <person name="Haft D.H."/>
            <person name="Selengut J.D."/>
            <person name="Sanka R."/>
            <person name="DePew J."/>
            <person name="Purushe J."/>
            <person name="Hartskeerl R.A."/>
            <person name="Ahmed A."/>
            <person name="van der Linden H."/>
            <person name="Goris M.G.A."/>
            <person name="Vinetz J.M."/>
            <person name="Sutton G.G."/>
            <person name="Nierman W.C."/>
            <person name="Fouts D.E."/>
        </authorList>
    </citation>
    <scope>NUCLEOTIDE SEQUENCE [LARGE SCALE GENOMIC DNA]</scope>
    <source>
        <strain evidence="10 11">MAVJ 401</strain>
    </source>
</reference>
<evidence type="ECO:0000256" key="5">
    <source>
        <dbReference type="ARBA" id="ARBA00022777"/>
    </source>
</evidence>
<organism evidence="10 11">
    <name type="scientific">Leptospira santarosai serovar Arenal str. MAVJ 401</name>
    <dbReference type="NCBI Taxonomy" id="1049976"/>
    <lineage>
        <taxon>Bacteria</taxon>
        <taxon>Pseudomonadati</taxon>
        <taxon>Spirochaetota</taxon>
        <taxon>Spirochaetia</taxon>
        <taxon>Leptospirales</taxon>
        <taxon>Leptospiraceae</taxon>
        <taxon>Leptospira</taxon>
    </lineage>
</organism>
<evidence type="ECO:0000256" key="3">
    <source>
        <dbReference type="ARBA" id="ARBA00022553"/>
    </source>
</evidence>
<evidence type="ECO:0000313" key="10">
    <source>
        <dbReference type="EMBL" id="EMN22485.1"/>
    </source>
</evidence>
<dbReference type="Gene3D" id="3.30.565.10">
    <property type="entry name" value="Histidine kinase-like ATPase, C-terminal domain"/>
    <property type="match status" value="1"/>
</dbReference>
<dbReference type="SMART" id="SM00387">
    <property type="entry name" value="HATPase_c"/>
    <property type="match status" value="1"/>
</dbReference>
<dbReference type="Pfam" id="PF02518">
    <property type="entry name" value="HATPase_c"/>
    <property type="match status" value="1"/>
</dbReference>
<dbReference type="InterPro" id="IPR036097">
    <property type="entry name" value="HisK_dim/P_sf"/>
</dbReference>
<dbReference type="Proteomes" id="UP000012106">
    <property type="component" value="Unassembled WGS sequence"/>
</dbReference>
<dbReference type="NCBIfam" id="TIGR00229">
    <property type="entry name" value="sensory_box"/>
    <property type="match status" value="1"/>
</dbReference>
<dbReference type="Pfam" id="PF13426">
    <property type="entry name" value="PAS_9"/>
    <property type="match status" value="1"/>
</dbReference>
<dbReference type="InterPro" id="IPR003594">
    <property type="entry name" value="HATPase_dom"/>
</dbReference>
<dbReference type="InterPro" id="IPR052162">
    <property type="entry name" value="Sensor_kinase/Photoreceptor"/>
</dbReference>
<keyword evidence="7" id="KW-0812">Transmembrane</keyword>
<dbReference type="InterPro" id="IPR036890">
    <property type="entry name" value="HATPase_C_sf"/>
</dbReference>
<dbReference type="EMBL" id="AHMU02000027">
    <property type="protein sequence ID" value="EMN22485.1"/>
    <property type="molecule type" value="Genomic_DNA"/>
</dbReference>
<keyword evidence="4" id="KW-0808">Transferase</keyword>
<dbReference type="PANTHER" id="PTHR43304">
    <property type="entry name" value="PHYTOCHROME-LIKE PROTEIN CPH1"/>
    <property type="match status" value="1"/>
</dbReference>
<feature type="transmembrane region" description="Helical" evidence="7">
    <location>
        <begin position="20"/>
        <end position="41"/>
    </location>
</feature>
<feature type="transmembrane region" description="Helical" evidence="7">
    <location>
        <begin position="102"/>
        <end position="121"/>
    </location>
</feature>
<dbReference type="Gene3D" id="3.30.450.20">
    <property type="entry name" value="PAS domain"/>
    <property type="match status" value="2"/>
</dbReference>
<keyword evidence="3" id="KW-0597">Phosphoprotein</keyword>
<dbReference type="PANTHER" id="PTHR43304:SF1">
    <property type="entry name" value="PAC DOMAIN-CONTAINING PROTEIN"/>
    <property type="match status" value="1"/>
</dbReference>
<keyword evidence="7" id="KW-0472">Membrane</keyword>
<dbReference type="EC" id="2.7.13.3" evidence="2"/>
<feature type="domain" description="PAS" evidence="9">
    <location>
        <begin position="336"/>
        <end position="370"/>
    </location>
</feature>
<evidence type="ECO:0000259" key="8">
    <source>
        <dbReference type="PROSITE" id="PS50109"/>
    </source>
</evidence>
<evidence type="ECO:0000256" key="7">
    <source>
        <dbReference type="SAM" id="Phobius"/>
    </source>
</evidence>
<feature type="coiled-coil region" evidence="6">
    <location>
        <begin position="432"/>
        <end position="473"/>
    </location>
</feature>
<keyword evidence="5" id="KW-0418">Kinase</keyword>
<dbReference type="PRINTS" id="PR00344">
    <property type="entry name" value="BCTRLSENSOR"/>
</dbReference>